<feature type="domain" description="N-acetyltransferase" evidence="9">
    <location>
        <begin position="1"/>
        <end position="141"/>
    </location>
</feature>
<evidence type="ECO:0000259" key="9">
    <source>
        <dbReference type="PROSITE" id="PS51186"/>
    </source>
</evidence>
<comment type="caution">
    <text evidence="10">The sequence shown here is derived from an EMBL/GenBank/DDBJ whole genome shotgun (WGS) entry which is preliminary data.</text>
</comment>
<organism evidence="10 11">
    <name type="scientific">Nitrococcus mobilis Nb-231</name>
    <dbReference type="NCBI Taxonomy" id="314278"/>
    <lineage>
        <taxon>Bacteria</taxon>
        <taxon>Pseudomonadati</taxon>
        <taxon>Pseudomonadota</taxon>
        <taxon>Gammaproteobacteria</taxon>
        <taxon>Chromatiales</taxon>
        <taxon>Ectothiorhodospiraceae</taxon>
        <taxon>Nitrococcus</taxon>
    </lineage>
</organism>
<dbReference type="CDD" id="cd04301">
    <property type="entry name" value="NAT_SF"/>
    <property type="match status" value="1"/>
</dbReference>
<dbReference type="EMBL" id="AAOF01000004">
    <property type="protein sequence ID" value="EAR22209.1"/>
    <property type="molecule type" value="Genomic_DNA"/>
</dbReference>
<comment type="function">
    <text evidence="8">Catalyzes the acetylation of L-2,4-diaminobutyrate (DABA) to gamma-N-acetyl-alpha,gamma-diaminobutyric acid (ADABA) with acetyl coenzyme A.</text>
</comment>
<proteinExistence type="inferred from homology"/>
<reference evidence="10 11" key="1">
    <citation type="submission" date="2006-02" db="EMBL/GenBank/DDBJ databases">
        <authorList>
            <person name="Waterbury J."/>
            <person name="Ferriera S."/>
            <person name="Johnson J."/>
            <person name="Kravitz S."/>
            <person name="Halpern A."/>
            <person name="Remington K."/>
            <person name="Beeson K."/>
            <person name="Tran B."/>
            <person name="Rogers Y.-H."/>
            <person name="Friedman R."/>
            <person name="Venter J.C."/>
        </authorList>
    </citation>
    <scope>NUCLEOTIDE SEQUENCE [LARGE SCALE GENOMIC DNA]</scope>
    <source>
        <strain evidence="10 11">Nb-231</strain>
    </source>
</reference>
<dbReference type="NCBIfam" id="TIGR02406">
    <property type="entry name" value="ectoine_EctA"/>
    <property type="match status" value="1"/>
</dbReference>
<comment type="pathway">
    <text evidence="1 8">Amine and polyamine biosynthesis; ectoine biosynthesis; L-ectoine from L-aspartate 4-semialdehyde: step 2/3.</text>
</comment>
<dbReference type="HOGENOM" id="CLU_111896_0_0_6"/>
<evidence type="ECO:0000256" key="4">
    <source>
        <dbReference type="ARBA" id="ARBA00017935"/>
    </source>
</evidence>
<evidence type="ECO:0000256" key="2">
    <source>
        <dbReference type="ARBA" id="ARBA00010712"/>
    </source>
</evidence>
<dbReference type="Pfam" id="PF00583">
    <property type="entry name" value="Acetyltransf_1"/>
    <property type="match status" value="1"/>
</dbReference>
<dbReference type="InterPro" id="IPR012772">
    <property type="entry name" value="Ectoine_EctA"/>
</dbReference>
<evidence type="ECO:0000313" key="11">
    <source>
        <dbReference type="Proteomes" id="UP000003374"/>
    </source>
</evidence>
<evidence type="ECO:0000256" key="3">
    <source>
        <dbReference type="ARBA" id="ARBA00012355"/>
    </source>
</evidence>
<dbReference type="SUPFAM" id="SSF55729">
    <property type="entry name" value="Acyl-CoA N-acyltransferases (Nat)"/>
    <property type="match status" value="1"/>
</dbReference>
<dbReference type="STRING" id="314278.NB231_04850"/>
<accession>A4BQ54</accession>
<comment type="similarity">
    <text evidence="2 8">Belongs to the acetyltransferase family. EctA subfamily.</text>
</comment>
<dbReference type="InterPro" id="IPR000182">
    <property type="entry name" value="GNAT_dom"/>
</dbReference>
<keyword evidence="11" id="KW-1185">Reference proteome</keyword>
<dbReference type="GO" id="GO:0019491">
    <property type="term" value="P:ectoine biosynthetic process"/>
    <property type="evidence" value="ECO:0007669"/>
    <property type="project" value="UniProtKB-UniPathway"/>
</dbReference>
<dbReference type="EC" id="2.3.1.178" evidence="3 8"/>
<gene>
    <name evidence="8" type="primary">ectA</name>
    <name evidence="10" type="ORF">NB231_04850</name>
</gene>
<evidence type="ECO:0000256" key="1">
    <source>
        <dbReference type="ARBA" id="ARBA00004978"/>
    </source>
</evidence>
<evidence type="ECO:0000256" key="5">
    <source>
        <dbReference type="ARBA" id="ARBA00022679"/>
    </source>
</evidence>
<evidence type="ECO:0000256" key="6">
    <source>
        <dbReference type="ARBA" id="ARBA00023315"/>
    </source>
</evidence>
<dbReference type="AlphaFoldDB" id="A4BQ54"/>
<keyword evidence="5 8" id="KW-0808">Transferase</keyword>
<dbReference type="InterPro" id="IPR016181">
    <property type="entry name" value="Acyl_CoA_acyltransferase"/>
</dbReference>
<dbReference type="Gene3D" id="3.40.630.30">
    <property type="match status" value="1"/>
</dbReference>
<dbReference type="GO" id="GO:0033816">
    <property type="term" value="F:diaminobutyrate acetyltransferase activity"/>
    <property type="evidence" value="ECO:0007669"/>
    <property type="project" value="UniProtKB-EC"/>
</dbReference>
<protein>
    <recommendedName>
        <fullName evidence="4 8">L-2,4-diaminobutyric acid acetyltransferase</fullName>
        <shortName evidence="8">DABA acetyltransferase</shortName>
        <ecNumber evidence="3 8">2.3.1.178</ecNumber>
    </recommendedName>
</protein>
<name>A4BQ54_9GAMM</name>
<evidence type="ECO:0000256" key="7">
    <source>
        <dbReference type="ARBA" id="ARBA00048924"/>
    </source>
</evidence>
<dbReference type="PROSITE" id="PS51186">
    <property type="entry name" value="GNAT"/>
    <property type="match status" value="1"/>
</dbReference>
<dbReference type="UniPathway" id="UPA00067">
    <property type="reaction ID" value="UER00122"/>
</dbReference>
<dbReference type="eggNOG" id="COG0456">
    <property type="taxonomic scope" value="Bacteria"/>
</dbReference>
<evidence type="ECO:0000256" key="8">
    <source>
        <dbReference type="RuleBase" id="RU365045"/>
    </source>
</evidence>
<keyword evidence="6 8" id="KW-0012">Acyltransferase</keyword>
<evidence type="ECO:0000313" key="10">
    <source>
        <dbReference type="EMBL" id="EAR22209.1"/>
    </source>
</evidence>
<comment type="catalytic activity">
    <reaction evidence="7 8">
        <text>L-2,4-diaminobutanoate + acetyl-CoA = (2S)-4-acetamido-2-aminobutanoate + CoA + H(+)</text>
        <dbReference type="Rhea" id="RHEA:16901"/>
        <dbReference type="ChEBI" id="CHEBI:15378"/>
        <dbReference type="ChEBI" id="CHEBI:57287"/>
        <dbReference type="ChEBI" id="CHEBI:57288"/>
        <dbReference type="ChEBI" id="CHEBI:58761"/>
        <dbReference type="ChEBI" id="CHEBI:58929"/>
        <dbReference type="EC" id="2.3.1.178"/>
    </reaction>
</comment>
<sequence length="141" mass="15196">MKESNVLDLNSSYLYLLLAKDFAETCVVAELSGKIVGFVTGYHPPARPEVLFLWQIGILPSMQGCGLGKRLVTSFLHSPGAQGATLLETTVAPSNAASRALFLAIARQLGVECRISPCFSASQFPESGHEDEELYRIGPLP</sequence>
<dbReference type="Proteomes" id="UP000003374">
    <property type="component" value="Unassembled WGS sequence"/>
</dbReference>